<dbReference type="GO" id="GO:0008713">
    <property type="term" value="F:ADP-heptose-lipopolysaccharide heptosyltransferase activity"/>
    <property type="evidence" value="ECO:0007669"/>
    <property type="project" value="TreeGrafter"/>
</dbReference>
<dbReference type="AlphaFoldDB" id="A0A1G9K828"/>
<dbReference type="OrthoDB" id="642366at2"/>
<evidence type="ECO:0000313" key="3">
    <source>
        <dbReference type="EMBL" id="SDL45891.1"/>
    </source>
</evidence>
<dbReference type="PANTHER" id="PTHR30160:SF1">
    <property type="entry name" value="LIPOPOLYSACCHARIDE 1,2-N-ACETYLGLUCOSAMINETRANSFERASE-RELATED"/>
    <property type="match status" value="1"/>
</dbReference>
<dbReference type="Pfam" id="PF01075">
    <property type="entry name" value="Glyco_transf_9"/>
    <property type="match status" value="1"/>
</dbReference>
<name>A0A1G9K828_9BACT</name>
<sequence>MQKTIALWQHRYRKYSEIARTWLAWGKACASVRWHSFRTGKPAVGILLAEHLGDIVSCEPLARQVRALHPDALIYWIVRKPFRELVEYNPDVDRILEEPNVLFSILLLKRSPFRKIYNLHLSNRVYEPLKKRLVNPHADAQNLTIFNYLNDRRLAEVFADAAGLTRPDRSLAPHLHLPDRVRQQIDGLRLPQRFVVLHTYSNQPVKDWKTAYWNELAESLMRTYGPVVEVGLKAQVTSTSPSFIDLCGKLSILETAEVIRRASFFIGVDSGPAHLANAVGTYGFILIGRLGSFEDYNLYTGGYGDGSNGRLIRAASGQPASDLRYEQVWQPVDEYLIGRRMTEAMSRKPI</sequence>
<dbReference type="CDD" id="cd03789">
    <property type="entry name" value="GT9_LPS_heptosyltransferase"/>
    <property type="match status" value="1"/>
</dbReference>
<evidence type="ECO:0000256" key="2">
    <source>
        <dbReference type="ARBA" id="ARBA00022679"/>
    </source>
</evidence>
<accession>A0A1G9K828</accession>
<keyword evidence="1" id="KW-0328">Glycosyltransferase</keyword>
<dbReference type="InterPro" id="IPR002201">
    <property type="entry name" value="Glyco_trans_9"/>
</dbReference>
<dbReference type="GO" id="GO:0005829">
    <property type="term" value="C:cytosol"/>
    <property type="evidence" value="ECO:0007669"/>
    <property type="project" value="TreeGrafter"/>
</dbReference>
<proteinExistence type="predicted"/>
<gene>
    <name evidence="3" type="ORF">SAMN04488090_0917</name>
</gene>
<dbReference type="GO" id="GO:0009244">
    <property type="term" value="P:lipopolysaccharide core region biosynthetic process"/>
    <property type="evidence" value="ECO:0007669"/>
    <property type="project" value="TreeGrafter"/>
</dbReference>
<dbReference type="PANTHER" id="PTHR30160">
    <property type="entry name" value="TETRAACYLDISACCHARIDE 4'-KINASE-RELATED"/>
    <property type="match status" value="1"/>
</dbReference>
<dbReference type="EMBL" id="FNGS01000002">
    <property type="protein sequence ID" value="SDL45891.1"/>
    <property type="molecule type" value="Genomic_DNA"/>
</dbReference>
<keyword evidence="2 3" id="KW-0808">Transferase</keyword>
<dbReference type="Gene3D" id="3.40.50.2000">
    <property type="entry name" value="Glycogen Phosphorylase B"/>
    <property type="match status" value="2"/>
</dbReference>
<reference evidence="3 4" key="1">
    <citation type="submission" date="2016-10" db="EMBL/GenBank/DDBJ databases">
        <authorList>
            <person name="de Groot N.N."/>
        </authorList>
    </citation>
    <scope>NUCLEOTIDE SEQUENCE [LARGE SCALE GENOMIC DNA]</scope>
    <source>
        <strain evidence="3 4">DSM 21668</strain>
    </source>
</reference>
<dbReference type="STRING" id="563176.SAMN04488090_0917"/>
<evidence type="ECO:0000256" key="1">
    <source>
        <dbReference type="ARBA" id="ARBA00022676"/>
    </source>
</evidence>
<dbReference type="InterPro" id="IPR051199">
    <property type="entry name" value="LPS_LOS_Heptosyltrfase"/>
</dbReference>
<protein>
    <submittedName>
        <fullName evidence="3">Heptosyltransferase-3</fullName>
    </submittedName>
</protein>
<dbReference type="RefSeq" id="WP_093198394.1">
    <property type="nucleotide sequence ID" value="NZ_FNGS01000002.1"/>
</dbReference>
<dbReference type="Proteomes" id="UP000198901">
    <property type="component" value="Unassembled WGS sequence"/>
</dbReference>
<evidence type="ECO:0000313" key="4">
    <source>
        <dbReference type="Proteomes" id="UP000198901"/>
    </source>
</evidence>
<organism evidence="3 4">
    <name type="scientific">Siphonobacter aquaeclarae</name>
    <dbReference type="NCBI Taxonomy" id="563176"/>
    <lineage>
        <taxon>Bacteria</taxon>
        <taxon>Pseudomonadati</taxon>
        <taxon>Bacteroidota</taxon>
        <taxon>Cytophagia</taxon>
        <taxon>Cytophagales</taxon>
        <taxon>Cytophagaceae</taxon>
        <taxon>Siphonobacter</taxon>
    </lineage>
</organism>
<keyword evidence="4" id="KW-1185">Reference proteome</keyword>
<dbReference type="SUPFAM" id="SSF53756">
    <property type="entry name" value="UDP-Glycosyltransferase/glycogen phosphorylase"/>
    <property type="match status" value="1"/>
</dbReference>